<evidence type="ECO:0000256" key="1">
    <source>
        <dbReference type="SAM" id="MobiDB-lite"/>
    </source>
</evidence>
<dbReference type="InterPro" id="IPR000305">
    <property type="entry name" value="GIY-YIG_endonuc"/>
</dbReference>
<accession>A0A919T934</accession>
<dbReference type="PROSITE" id="PS50164">
    <property type="entry name" value="GIY_YIG"/>
    <property type="match status" value="1"/>
</dbReference>
<dbReference type="RefSeq" id="WP_213006283.1">
    <property type="nucleotide sequence ID" value="NZ_BOQN01000027.1"/>
</dbReference>
<feature type="domain" description="GIY-YIG" evidence="2">
    <location>
        <begin position="10"/>
        <end position="83"/>
    </location>
</feature>
<organism evidence="3 4">
    <name type="scientific">Paractinoplanes toevensis</name>
    <dbReference type="NCBI Taxonomy" id="571911"/>
    <lineage>
        <taxon>Bacteria</taxon>
        <taxon>Bacillati</taxon>
        <taxon>Actinomycetota</taxon>
        <taxon>Actinomycetes</taxon>
        <taxon>Micromonosporales</taxon>
        <taxon>Micromonosporaceae</taxon>
        <taxon>Paractinoplanes</taxon>
    </lineage>
</organism>
<evidence type="ECO:0000259" key="2">
    <source>
        <dbReference type="PROSITE" id="PS50164"/>
    </source>
</evidence>
<dbReference type="CDD" id="cd00719">
    <property type="entry name" value="GIY-YIG_SF"/>
    <property type="match status" value="1"/>
</dbReference>
<dbReference type="EMBL" id="BOQN01000027">
    <property type="protein sequence ID" value="GIM90346.1"/>
    <property type="molecule type" value="Genomic_DNA"/>
</dbReference>
<feature type="region of interest" description="Disordered" evidence="1">
    <location>
        <begin position="141"/>
        <end position="172"/>
    </location>
</feature>
<proteinExistence type="predicted"/>
<evidence type="ECO:0000313" key="4">
    <source>
        <dbReference type="Proteomes" id="UP000677082"/>
    </source>
</evidence>
<feature type="compositionally biased region" description="Basic residues" evidence="1">
    <location>
        <begin position="147"/>
        <end position="160"/>
    </location>
</feature>
<evidence type="ECO:0000313" key="3">
    <source>
        <dbReference type="EMBL" id="GIM90346.1"/>
    </source>
</evidence>
<gene>
    <name evidence="3" type="ORF">Ato02nite_021390</name>
</gene>
<keyword evidence="4" id="KW-1185">Reference proteome</keyword>
<dbReference type="AlphaFoldDB" id="A0A919T934"/>
<dbReference type="Proteomes" id="UP000677082">
    <property type="component" value="Unassembled WGS sequence"/>
</dbReference>
<reference evidence="3 4" key="1">
    <citation type="submission" date="2021-03" db="EMBL/GenBank/DDBJ databases">
        <title>Whole genome shotgun sequence of Actinoplanes toevensis NBRC 105298.</title>
        <authorList>
            <person name="Komaki H."/>
            <person name="Tamura T."/>
        </authorList>
    </citation>
    <scope>NUCLEOTIDE SEQUENCE [LARGE SCALE GENOMIC DNA]</scope>
    <source>
        <strain evidence="3 4">NBRC 105298</strain>
    </source>
</reference>
<name>A0A919T934_9ACTN</name>
<comment type="caution">
    <text evidence="3">The sequence shown here is derived from an EMBL/GenBank/DDBJ whole genome shotgun (WGS) entry which is preliminary data.</text>
</comment>
<sequence length="172" mass="19692">MTLLQSTLDAPTAVYRVFDQLGRLLYVGVAIDPEVRLACHAREKLWWRDVDPSRTRIDWFPNRHAGITEENRALETESPIHNVAGTTNLPVPAHLREPRGYDNIRRLRLLDSVWIEYGTLVGDSGRSADIQAYIEWRLDNPDTPLPGKRRGPVKRTRKAAMRTVMPKAKTQD</sequence>
<protein>
    <recommendedName>
        <fullName evidence="2">GIY-YIG domain-containing protein</fullName>
    </recommendedName>
</protein>